<proteinExistence type="predicted"/>
<organism evidence="1 2">
    <name type="scientific">Perkinsus olseni</name>
    <name type="common">Perkinsus atlanticus</name>
    <dbReference type="NCBI Taxonomy" id="32597"/>
    <lineage>
        <taxon>Eukaryota</taxon>
        <taxon>Sar</taxon>
        <taxon>Alveolata</taxon>
        <taxon>Perkinsozoa</taxon>
        <taxon>Perkinsea</taxon>
        <taxon>Perkinsida</taxon>
        <taxon>Perkinsidae</taxon>
        <taxon>Perkinsus</taxon>
    </lineage>
</organism>
<name>A0A7J6N4P6_PEROL</name>
<comment type="caution">
    <text evidence="1">The sequence shown here is derived from an EMBL/GenBank/DDBJ whole genome shotgun (WGS) entry which is preliminary data.</text>
</comment>
<reference evidence="1 2" key="1">
    <citation type="submission" date="2020-04" db="EMBL/GenBank/DDBJ databases">
        <title>Perkinsus olseni comparative genomics.</title>
        <authorList>
            <person name="Bogema D.R."/>
        </authorList>
    </citation>
    <scope>NUCLEOTIDE SEQUENCE [LARGE SCALE GENOMIC DNA]</scope>
    <source>
        <strain evidence="1">00978-12</strain>
    </source>
</reference>
<protein>
    <submittedName>
        <fullName evidence="1">Uncharacterized protein</fullName>
    </submittedName>
</protein>
<sequence length="97" mass="10816">MEGSSPKAEDRLKGKTYPAWVQKMILQVSKEAVREGVEKPKQLTEAFRKSYLDKLCLQMGWEKSDFGMKSTKDLSASLKGEMKKATDAIVSRASTGD</sequence>
<evidence type="ECO:0000313" key="1">
    <source>
        <dbReference type="EMBL" id="KAF4678892.1"/>
    </source>
</evidence>
<accession>A0A7J6N4P6</accession>
<dbReference type="EMBL" id="JABANP010000819">
    <property type="protein sequence ID" value="KAF4678892.1"/>
    <property type="molecule type" value="Genomic_DNA"/>
</dbReference>
<dbReference type="Proteomes" id="UP000541610">
    <property type="component" value="Unassembled WGS sequence"/>
</dbReference>
<gene>
    <name evidence="1" type="ORF">FOZ60_015900</name>
</gene>
<dbReference type="AlphaFoldDB" id="A0A7J6N4P6"/>
<evidence type="ECO:0000313" key="2">
    <source>
        <dbReference type="Proteomes" id="UP000541610"/>
    </source>
</evidence>